<comment type="caution">
    <text evidence="1">The sequence shown here is derived from an EMBL/GenBank/DDBJ whole genome shotgun (WGS) entry which is preliminary data.</text>
</comment>
<reference evidence="1 2" key="1">
    <citation type="journal article" date="2014" name="Mol. Biol. Evol.">
        <title>Massive expansion of Ubiquitination-related gene families within the Chlamydiae.</title>
        <authorList>
            <person name="Domman D."/>
            <person name="Collingro A."/>
            <person name="Lagkouvardos I."/>
            <person name="Gehre L."/>
            <person name="Weinmaier T."/>
            <person name="Rattei T."/>
            <person name="Subtil A."/>
            <person name="Horn M."/>
        </authorList>
    </citation>
    <scope>NUCLEOTIDE SEQUENCE [LARGE SCALE GENOMIC DNA]</scope>
    <source>
        <strain evidence="1 2">OEW1</strain>
    </source>
</reference>
<gene>
    <name evidence="1" type="ORF">DB43_ET00060</name>
</gene>
<dbReference type="PATRIC" id="fig|83552.4.peg.684"/>
<evidence type="ECO:0000313" key="2">
    <source>
        <dbReference type="Proteomes" id="UP000031307"/>
    </source>
</evidence>
<dbReference type="EMBL" id="JSAM01000038">
    <property type="protein sequence ID" value="KIA78126.1"/>
    <property type="molecule type" value="Genomic_DNA"/>
</dbReference>
<protein>
    <submittedName>
        <fullName evidence="1">Uncharacterized protein</fullName>
    </submittedName>
</protein>
<organism evidence="1 2">
    <name type="scientific">Parachlamydia acanthamoebae</name>
    <dbReference type="NCBI Taxonomy" id="83552"/>
    <lineage>
        <taxon>Bacteria</taxon>
        <taxon>Pseudomonadati</taxon>
        <taxon>Chlamydiota</taxon>
        <taxon>Chlamydiia</taxon>
        <taxon>Parachlamydiales</taxon>
        <taxon>Parachlamydiaceae</taxon>
        <taxon>Parachlamydia</taxon>
    </lineage>
</organism>
<dbReference type="AlphaFoldDB" id="A0A0C1C3Q0"/>
<dbReference type="Proteomes" id="UP000031307">
    <property type="component" value="Unassembled WGS sequence"/>
</dbReference>
<sequence>MKSFTQKNGRSRKKLFSKSSEMAYAAKELAKLPSKNTKNIIDLEKKVSEWLGQGTKIIKNKAEDVILLSKDGLRKVRFDLNRPDPHTNPHAHIEELVNDIWQKSGQYFL</sequence>
<accession>A0A0C1C3Q0</accession>
<name>A0A0C1C3Q0_9BACT</name>
<proteinExistence type="predicted"/>
<evidence type="ECO:0000313" key="1">
    <source>
        <dbReference type="EMBL" id="KIA78126.1"/>
    </source>
</evidence>